<protein>
    <submittedName>
        <fullName evidence="1">Wsv427-like protein</fullName>
    </submittedName>
</protein>
<name>A0A9C7BN13_9VIRU</name>
<dbReference type="EMBL" id="LC738880">
    <property type="protein sequence ID" value="BDT63028.1"/>
    <property type="molecule type" value="Genomic_DNA"/>
</dbReference>
<sequence length="570" mass="62649">MASALDRLIDQVKFVHNVTVNEGVLDFVRTINEGERRNGPDGSKRICAGKWIPEKYADIDLVIQNCPEEGGKVATAVLDCLRYWEDVALPSLRGKKFGGESILLKAVSVCVARCCVAEALSPDRRGFEAEKHFLSVREGPVLDLVRACTSFHKGSEGSPPSSPEIGDEAIEEVADAVYKVWSRMFRSASHARNGAKKKFASFSAFVAAWKFASEKYASEPNHEKRDVLLHHVSGRSCSLDAVDDIAEVHADGTLLYPVNTAATTITDDYVFKLLVELVLSPHINVEWKMPMCKFIVKDAGKAVAAFEADICKSAADIVGSTESAMCEYGSRAIMRCRSRYGMKYNPSRLMPRAANFWDFCRGGHSPSKIRFCMLFNEPSCNPKMSSGAGLYAKFTGIDNETLLSAARRLDEERSSEVDTIANSLLALVGVSSQDEAARVSTRRWREEGSVACINFYPWTVAGADLGYGKMKSMSACWLKTVQKSILDAVKRERNIADKKSRTSDLLSDAGNVSITTAVFGCLTDVRALNGLSIFKIKVGFQEPIQSNARGASLLYATARREISYNFPIIV</sequence>
<proteinExistence type="predicted"/>
<evidence type="ECO:0000313" key="1">
    <source>
        <dbReference type="EMBL" id="BDT63028.1"/>
    </source>
</evidence>
<organism evidence="1">
    <name type="scientific">Trachysalambria curvirostris nimavirus</name>
    <dbReference type="NCBI Taxonomy" id="2984282"/>
    <lineage>
        <taxon>Viruses</taxon>
        <taxon>Viruses incertae sedis</taxon>
        <taxon>Naldaviricetes</taxon>
        <taxon>Nimaviridae</taxon>
    </lineage>
</organism>
<accession>A0A9C7BN13</accession>
<reference evidence="1" key="1">
    <citation type="submission" date="2022-10" db="EMBL/GenBank/DDBJ databases">
        <title>Genome sequences of endogenous nimaviruses in decapod crustaceans.</title>
        <authorList>
            <person name="Kawato S."/>
            <person name="Nozaki R."/>
            <person name="Kondo H."/>
            <person name="Hirono I."/>
        </authorList>
    </citation>
    <scope>NUCLEOTIDE SEQUENCE</scope>
    <source>
        <strain evidence="1">Ube2021</strain>
    </source>
</reference>